<evidence type="ECO:0000313" key="4">
    <source>
        <dbReference type="Proteomes" id="UP000219338"/>
    </source>
</evidence>
<feature type="domain" description="BHLH" evidence="2">
    <location>
        <begin position="459"/>
        <end position="541"/>
    </location>
</feature>
<proteinExistence type="predicted"/>
<feature type="compositionally biased region" description="Basic and acidic residues" evidence="1">
    <location>
        <begin position="465"/>
        <end position="483"/>
    </location>
</feature>
<dbReference type="GO" id="GO:0046983">
    <property type="term" value="F:protein dimerization activity"/>
    <property type="evidence" value="ECO:0007669"/>
    <property type="project" value="InterPro"/>
</dbReference>
<dbReference type="AlphaFoldDB" id="A0A284QV68"/>
<feature type="region of interest" description="Disordered" evidence="1">
    <location>
        <begin position="67"/>
        <end position="89"/>
    </location>
</feature>
<dbReference type="OMA" id="PWLGAYN"/>
<dbReference type="SUPFAM" id="SSF47459">
    <property type="entry name" value="HLH, helix-loop-helix DNA-binding domain"/>
    <property type="match status" value="1"/>
</dbReference>
<evidence type="ECO:0000259" key="2">
    <source>
        <dbReference type="PROSITE" id="PS50888"/>
    </source>
</evidence>
<name>A0A284QV68_ARMOS</name>
<evidence type="ECO:0000313" key="3">
    <source>
        <dbReference type="EMBL" id="SJL00281.1"/>
    </source>
</evidence>
<feature type="compositionally biased region" description="Low complexity" evidence="1">
    <location>
        <begin position="267"/>
        <end position="276"/>
    </location>
</feature>
<dbReference type="EMBL" id="FUEG01000002">
    <property type="protein sequence ID" value="SJL00281.1"/>
    <property type="molecule type" value="Genomic_DNA"/>
</dbReference>
<feature type="compositionally biased region" description="Polar residues" evidence="1">
    <location>
        <begin position="440"/>
        <end position="451"/>
    </location>
</feature>
<organism evidence="3 4">
    <name type="scientific">Armillaria ostoyae</name>
    <name type="common">Armillaria root rot fungus</name>
    <dbReference type="NCBI Taxonomy" id="47428"/>
    <lineage>
        <taxon>Eukaryota</taxon>
        <taxon>Fungi</taxon>
        <taxon>Dikarya</taxon>
        <taxon>Basidiomycota</taxon>
        <taxon>Agaricomycotina</taxon>
        <taxon>Agaricomycetes</taxon>
        <taxon>Agaricomycetidae</taxon>
        <taxon>Agaricales</taxon>
        <taxon>Marasmiineae</taxon>
        <taxon>Physalacriaceae</taxon>
        <taxon>Armillaria</taxon>
    </lineage>
</organism>
<dbReference type="SMART" id="SM00353">
    <property type="entry name" value="HLH"/>
    <property type="match status" value="1"/>
</dbReference>
<feature type="compositionally biased region" description="Polar residues" evidence="1">
    <location>
        <begin position="200"/>
        <end position="214"/>
    </location>
</feature>
<feature type="compositionally biased region" description="Polar residues" evidence="1">
    <location>
        <begin position="290"/>
        <end position="328"/>
    </location>
</feature>
<dbReference type="Proteomes" id="UP000219338">
    <property type="component" value="Unassembled WGS sequence"/>
</dbReference>
<feature type="compositionally biased region" description="Polar residues" evidence="1">
    <location>
        <begin position="350"/>
        <end position="361"/>
    </location>
</feature>
<feature type="region of interest" description="Disordered" evidence="1">
    <location>
        <begin position="396"/>
        <end position="523"/>
    </location>
</feature>
<dbReference type="InterPro" id="IPR011598">
    <property type="entry name" value="bHLH_dom"/>
</dbReference>
<protein>
    <recommendedName>
        <fullName evidence="2">BHLH domain-containing protein</fullName>
    </recommendedName>
</protein>
<dbReference type="Gene3D" id="4.10.280.10">
    <property type="entry name" value="Helix-loop-helix DNA-binding domain"/>
    <property type="match status" value="1"/>
</dbReference>
<dbReference type="OrthoDB" id="5344169at2759"/>
<dbReference type="STRING" id="47428.A0A284QV68"/>
<sequence length="616" mass="66079">MDAHIDDQQQKDYLSPFFDLESLQNGGDLGIMSPSMNSQQPQLMMTSATMPSQMDMEMLGNLMSLQGINSPNDISPTSPSQPQFNTNTGATSPQLLMEQQFKLAQLQQLQQLQNQIFQQQIAIISGQTTGIRTDTPVQEPIREQQQPNHYHGLPTPGSSAELRAQAQPIEYVSPMILNYLEPSSQDSYGDSVMTPVPSHSIPSQFNAPRGSTSAPAHIAFRSSPSHPPHRGDIDVDISPLTSPWLGAEQHHSNFPRRQSSSNKRTASSSGDESSSKPSRKKQSPAIRPFSNASSTIMTKRTTNPRGSRSTNSTPLLRSTRSRNGSIVSNEIVGDSPSPVDLAMPPPAAPTMNQTSIPNMSAENPPPTITPVTPASIMNLGRLGVNSSNNTLASKDGAVDLKGKAPSKTSASAAAIHQRNKSMKRGSVGSSPALKPILPAGSTTGPAPSSVKSAAPVVQVRKTSHKAAEQKRRDSLKTTFDDLRGLLPPIPLPSDDKYPLDEPLLPGALPPRGPPKAGGEGPNKGVSKLQLLICGNDYIRLLKGRVERRDDEIRRLRSEVGRLRDIVTNSMGGVGIAEEGCEPVDLERDLDEIEVISAGLARSASIGADDEADEDED</sequence>
<dbReference type="InterPro" id="IPR036638">
    <property type="entry name" value="HLH_DNA-bd_sf"/>
</dbReference>
<dbReference type="Pfam" id="PF00010">
    <property type="entry name" value="HLH"/>
    <property type="match status" value="1"/>
</dbReference>
<gene>
    <name evidence="3" type="ORF">ARMOST_03593</name>
</gene>
<accession>A0A284QV68</accession>
<dbReference type="PROSITE" id="PS50888">
    <property type="entry name" value="BHLH"/>
    <property type="match status" value="1"/>
</dbReference>
<feature type="compositionally biased region" description="Polar residues" evidence="1">
    <location>
        <begin position="255"/>
        <end position="266"/>
    </location>
</feature>
<evidence type="ECO:0000256" key="1">
    <source>
        <dbReference type="SAM" id="MobiDB-lite"/>
    </source>
</evidence>
<feature type="compositionally biased region" description="Low complexity" evidence="1">
    <location>
        <begin position="403"/>
        <end position="414"/>
    </location>
</feature>
<keyword evidence="4" id="KW-1185">Reference proteome</keyword>
<feature type="region of interest" description="Disordered" evidence="1">
    <location>
        <begin position="186"/>
        <end position="369"/>
    </location>
</feature>
<reference evidence="4" key="1">
    <citation type="journal article" date="2017" name="Nat. Ecol. Evol.">
        <title>Genome expansion and lineage-specific genetic innovations in the forest pathogenic fungi Armillaria.</title>
        <authorList>
            <person name="Sipos G."/>
            <person name="Prasanna A.N."/>
            <person name="Walter M.C."/>
            <person name="O'Connor E."/>
            <person name="Balint B."/>
            <person name="Krizsan K."/>
            <person name="Kiss B."/>
            <person name="Hess J."/>
            <person name="Varga T."/>
            <person name="Slot J."/>
            <person name="Riley R."/>
            <person name="Boka B."/>
            <person name="Rigling D."/>
            <person name="Barry K."/>
            <person name="Lee J."/>
            <person name="Mihaltcheva S."/>
            <person name="LaButti K."/>
            <person name="Lipzen A."/>
            <person name="Waldron R."/>
            <person name="Moloney N.M."/>
            <person name="Sperisen C."/>
            <person name="Kredics L."/>
            <person name="Vagvoelgyi C."/>
            <person name="Patrignani A."/>
            <person name="Fitzpatrick D."/>
            <person name="Nagy I."/>
            <person name="Doyle S."/>
            <person name="Anderson J.B."/>
            <person name="Grigoriev I.V."/>
            <person name="Gueldener U."/>
            <person name="Muensterkoetter M."/>
            <person name="Nagy L.G."/>
        </authorList>
    </citation>
    <scope>NUCLEOTIDE SEQUENCE [LARGE SCALE GENOMIC DNA]</scope>
    <source>
        <strain evidence="4">C18/9</strain>
    </source>
</reference>